<evidence type="ECO:0000259" key="2">
    <source>
        <dbReference type="Pfam" id="PF00899"/>
    </source>
</evidence>
<gene>
    <name evidence="3" type="ORF">F3Y22_tig00110954pilonHSYRG00045</name>
</gene>
<feature type="domain" description="THIF-type NAD/FAD binding fold" evidence="2">
    <location>
        <begin position="98"/>
        <end position="163"/>
    </location>
</feature>
<dbReference type="Proteomes" id="UP000436088">
    <property type="component" value="Unassembled WGS sequence"/>
</dbReference>
<evidence type="ECO:0000313" key="3">
    <source>
        <dbReference type="EMBL" id="KAE8688811.1"/>
    </source>
</evidence>
<dbReference type="GO" id="GO:0008641">
    <property type="term" value="F:ubiquitin-like modifier activating enzyme activity"/>
    <property type="evidence" value="ECO:0007669"/>
    <property type="project" value="InterPro"/>
</dbReference>
<dbReference type="EMBL" id="VEPZ02001180">
    <property type="protein sequence ID" value="KAE8688811.1"/>
    <property type="molecule type" value="Genomic_DNA"/>
</dbReference>
<reference evidence="3" key="1">
    <citation type="submission" date="2019-09" db="EMBL/GenBank/DDBJ databases">
        <title>Draft genome information of white flower Hibiscus syriacus.</title>
        <authorList>
            <person name="Kim Y.-M."/>
        </authorList>
    </citation>
    <scope>NUCLEOTIDE SEQUENCE [LARGE SCALE GENOMIC DNA]</scope>
    <source>
        <strain evidence="3">YM2019G1</strain>
    </source>
</reference>
<keyword evidence="4" id="KW-1185">Reference proteome</keyword>
<dbReference type="SUPFAM" id="SSF69572">
    <property type="entry name" value="Activating enzymes of the ubiquitin-like proteins"/>
    <property type="match status" value="1"/>
</dbReference>
<proteinExistence type="predicted"/>
<feature type="region of interest" description="Disordered" evidence="1">
    <location>
        <begin position="193"/>
        <end position="257"/>
    </location>
</feature>
<dbReference type="AlphaFoldDB" id="A0A6A2Z9Z3"/>
<feature type="compositionally biased region" description="Low complexity" evidence="1">
    <location>
        <begin position="208"/>
        <end position="257"/>
    </location>
</feature>
<dbReference type="InterPro" id="IPR000594">
    <property type="entry name" value="ThiF_NAD_FAD-bd"/>
</dbReference>
<accession>A0A6A2Z9Z3</accession>
<dbReference type="InterPro" id="IPR035985">
    <property type="entry name" value="Ubiquitin-activating_enz"/>
</dbReference>
<dbReference type="Pfam" id="PF00899">
    <property type="entry name" value="ThiF"/>
    <property type="match status" value="1"/>
</dbReference>
<organism evidence="3 4">
    <name type="scientific">Hibiscus syriacus</name>
    <name type="common">Rose of Sharon</name>
    <dbReference type="NCBI Taxonomy" id="106335"/>
    <lineage>
        <taxon>Eukaryota</taxon>
        <taxon>Viridiplantae</taxon>
        <taxon>Streptophyta</taxon>
        <taxon>Embryophyta</taxon>
        <taxon>Tracheophyta</taxon>
        <taxon>Spermatophyta</taxon>
        <taxon>Magnoliopsida</taxon>
        <taxon>eudicotyledons</taxon>
        <taxon>Gunneridae</taxon>
        <taxon>Pentapetalae</taxon>
        <taxon>rosids</taxon>
        <taxon>malvids</taxon>
        <taxon>Malvales</taxon>
        <taxon>Malvaceae</taxon>
        <taxon>Malvoideae</taxon>
        <taxon>Hibiscus</taxon>
    </lineage>
</organism>
<sequence>MLPRKRTASDEVMVIEADSETSSNTNHKGASASSFKKHRLDSCSITAVDNESMTKNGANSVIIGGNGDQSTGRIVESSPSTLNLGDVNHAEIDEDLRSRQLAVYGRETMRRVFASNILVSWMQGLCDEIAKNLILAGVKSVTLHDEGSVELWDLSSIFVFSESEKVCCTSCSDYLAVYHLGMPFTFETTATGTATTTRTGTGSGSGSGTRTATATAIATGTRTGTGTATARNSNSNATKSATATATNTNSKNNNDNS</sequence>
<evidence type="ECO:0000256" key="1">
    <source>
        <dbReference type="SAM" id="MobiDB-lite"/>
    </source>
</evidence>
<comment type="caution">
    <text evidence="3">The sequence shown here is derived from an EMBL/GenBank/DDBJ whole genome shotgun (WGS) entry which is preliminary data.</text>
</comment>
<evidence type="ECO:0000313" key="4">
    <source>
        <dbReference type="Proteomes" id="UP000436088"/>
    </source>
</evidence>
<name>A0A6A2Z9Z3_HIBSY</name>
<protein>
    <recommendedName>
        <fullName evidence="2">THIF-type NAD/FAD binding fold domain-containing protein</fullName>
    </recommendedName>
</protein>
<dbReference type="Gene3D" id="3.40.50.720">
    <property type="entry name" value="NAD(P)-binding Rossmann-like Domain"/>
    <property type="match status" value="1"/>
</dbReference>